<dbReference type="RefSeq" id="WP_116184726.1">
    <property type="nucleotide sequence ID" value="NZ_QTJX01000002.1"/>
</dbReference>
<dbReference type="SUPFAM" id="SSF52980">
    <property type="entry name" value="Restriction endonuclease-like"/>
    <property type="match status" value="1"/>
</dbReference>
<evidence type="ECO:0000256" key="1">
    <source>
        <dbReference type="ARBA" id="ARBA00006738"/>
    </source>
</evidence>
<evidence type="ECO:0000313" key="3">
    <source>
        <dbReference type="EMBL" id="RDY60117.1"/>
    </source>
</evidence>
<organism evidence="3 4">
    <name type="scientific">Flagellimonas nanhaiensis</name>
    <dbReference type="NCBI Taxonomy" id="2292706"/>
    <lineage>
        <taxon>Bacteria</taxon>
        <taxon>Pseudomonadati</taxon>
        <taxon>Bacteroidota</taxon>
        <taxon>Flavobacteriia</taxon>
        <taxon>Flavobacteriales</taxon>
        <taxon>Flavobacteriaceae</taxon>
        <taxon>Flagellimonas</taxon>
    </lineage>
</organism>
<evidence type="ECO:0000256" key="2">
    <source>
        <dbReference type="HAMAP-Rule" id="MF_00048"/>
    </source>
</evidence>
<reference evidence="3 4" key="1">
    <citation type="submission" date="2018-08" db="EMBL/GenBank/DDBJ databases">
        <title>Muricauda nanhaiensis sp. nov., isolated from seawater of the South China Sea.</title>
        <authorList>
            <person name="Dang Y."/>
        </authorList>
    </citation>
    <scope>NUCLEOTIDE SEQUENCE [LARGE SCALE GENOMIC DNA]</scope>
    <source>
        <strain evidence="3 4">SM1704</strain>
    </source>
</reference>
<sequence length="119" mass="13980">MGKHNEFGKRGEQIAADFLIDKGYNIRARNYRFQYAEVDIIAEKDGILSVVEVKSRTHGFLEDISETVNKKKIRLLTLAANEFVLENDLDLEVRFDILLVIQEKEKYTVEHMENAFYYF</sequence>
<dbReference type="PANTHER" id="PTHR34039:SF1">
    <property type="entry name" value="UPF0102 PROTEIN YRAN"/>
    <property type="match status" value="1"/>
</dbReference>
<dbReference type="Gene3D" id="3.40.1350.10">
    <property type="match status" value="1"/>
</dbReference>
<dbReference type="GO" id="GO:0004519">
    <property type="term" value="F:endonuclease activity"/>
    <property type="evidence" value="ECO:0007669"/>
    <property type="project" value="UniProtKB-KW"/>
</dbReference>
<evidence type="ECO:0000313" key="4">
    <source>
        <dbReference type="Proteomes" id="UP000261828"/>
    </source>
</evidence>
<dbReference type="InterPro" id="IPR011335">
    <property type="entry name" value="Restrct_endonuc-II-like"/>
</dbReference>
<dbReference type="InterPro" id="IPR011856">
    <property type="entry name" value="tRNA_endonuc-like_dom_sf"/>
</dbReference>
<dbReference type="Proteomes" id="UP000261828">
    <property type="component" value="Unassembled WGS sequence"/>
</dbReference>
<keyword evidence="3" id="KW-0255">Endonuclease</keyword>
<dbReference type="InterPro" id="IPR003509">
    <property type="entry name" value="UPF0102_YraN-like"/>
</dbReference>
<dbReference type="GO" id="GO:0003676">
    <property type="term" value="F:nucleic acid binding"/>
    <property type="evidence" value="ECO:0007669"/>
    <property type="project" value="InterPro"/>
</dbReference>
<accession>A0A371JRI6</accession>
<dbReference type="HAMAP" id="MF_00048">
    <property type="entry name" value="UPF0102"/>
    <property type="match status" value="1"/>
</dbReference>
<comment type="similarity">
    <text evidence="1 2">Belongs to the UPF0102 family.</text>
</comment>
<comment type="caution">
    <text evidence="3">The sequence shown here is derived from an EMBL/GenBank/DDBJ whole genome shotgun (WGS) entry which is preliminary data.</text>
</comment>
<protein>
    <recommendedName>
        <fullName evidence="2">UPF0102 protein DX873_12355</fullName>
    </recommendedName>
</protein>
<name>A0A371JRI6_9FLAO</name>
<keyword evidence="4" id="KW-1185">Reference proteome</keyword>
<dbReference type="CDD" id="cd20736">
    <property type="entry name" value="PoNe_Nuclease"/>
    <property type="match status" value="1"/>
</dbReference>
<keyword evidence="3" id="KW-0378">Hydrolase</keyword>
<dbReference type="PANTHER" id="PTHR34039">
    <property type="entry name" value="UPF0102 PROTEIN YRAN"/>
    <property type="match status" value="1"/>
</dbReference>
<dbReference type="AlphaFoldDB" id="A0A371JRI6"/>
<dbReference type="OrthoDB" id="9802516at2"/>
<dbReference type="Pfam" id="PF02021">
    <property type="entry name" value="UPF0102"/>
    <property type="match status" value="1"/>
</dbReference>
<keyword evidence="3" id="KW-0540">Nuclease</keyword>
<dbReference type="EMBL" id="QTJX01000002">
    <property type="protein sequence ID" value="RDY60117.1"/>
    <property type="molecule type" value="Genomic_DNA"/>
</dbReference>
<gene>
    <name evidence="3" type="ORF">DX873_12355</name>
</gene>
<proteinExistence type="inferred from homology"/>